<proteinExistence type="inferred from homology"/>
<dbReference type="OrthoDB" id="9774737at2"/>
<dbReference type="Proteomes" id="UP000289166">
    <property type="component" value="Unassembled WGS sequence"/>
</dbReference>
<keyword evidence="6" id="KW-0547">Nucleotide-binding</keyword>
<dbReference type="RefSeq" id="WP_069193651.1">
    <property type="nucleotide sequence ID" value="NZ_RLII01000004.1"/>
</dbReference>
<dbReference type="HAMAP" id="MF_00361">
    <property type="entry name" value="NAD_kinase"/>
    <property type="match status" value="1"/>
</dbReference>
<protein>
    <recommendedName>
        <fullName evidence="6">NAD kinase</fullName>
        <ecNumber evidence="6">2.7.1.23</ecNumber>
    </recommendedName>
    <alternativeName>
        <fullName evidence="6">ATP-dependent NAD kinase</fullName>
    </alternativeName>
</protein>
<feature type="binding site" evidence="6">
    <location>
        <position position="73"/>
    </location>
    <ligand>
        <name>NAD(+)</name>
        <dbReference type="ChEBI" id="CHEBI:57540"/>
    </ligand>
</feature>
<dbReference type="GO" id="GO:0003951">
    <property type="term" value="F:NAD+ kinase activity"/>
    <property type="evidence" value="ECO:0007669"/>
    <property type="project" value="UniProtKB-UniRule"/>
</dbReference>
<evidence type="ECO:0000256" key="5">
    <source>
        <dbReference type="ARBA" id="ARBA00047925"/>
    </source>
</evidence>
<feature type="binding site" evidence="6">
    <location>
        <position position="153"/>
    </location>
    <ligand>
        <name>NAD(+)</name>
        <dbReference type="ChEBI" id="CHEBI:57540"/>
    </ligand>
</feature>
<dbReference type="SUPFAM" id="SSF111331">
    <property type="entry name" value="NAD kinase/diacylglycerol kinase-like"/>
    <property type="match status" value="1"/>
</dbReference>
<feature type="binding site" evidence="6">
    <location>
        <position position="243"/>
    </location>
    <ligand>
        <name>NAD(+)</name>
        <dbReference type="ChEBI" id="CHEBI:57540"/>
    </ligand>
</feature>
<keyword evidence="1 6" id="KW-0808">Transferase</keyword>
<feature type="binding site" evidence="6">
    <location>
        <begin position="183"/>
        <end position="188"/>
    </location>
    <ligand>
        <name>NAD(+)</name>
        <dbReference type="ChEBI" id="CHEBI:57540"/>
    </ligand>
</feature>
<keyword evidence="2 6" id="KW-0418">Kinase</keyword>
<dbReference type="Gene3D" id="2.60.200.30">
    <property type="entry name" value="Probable inorganic polyphosphate/atp-NAD kinase, domain 2"/>
    <property type="match status" value="1"/>
</dbReference>
<dbReference type="EC" id="2.7.1.23" evidence="6"/>
<dbReference type="GO" id="GO:0005524">
    <property type="term" value="F:ATP binding"/>
    <property type="evidence" value="ECO:0007669"/>
    <property type="project" value="UniProtKB-KW"/>
</dbReference>
<feature type="active site" description="Proton acceptor" evidence="6">
    <location>
        <position position="68"/>
    </location>
</feature>
<evidence type="ECO:0000313" key="7">
    <source>
        <dbReference type="EMBL" id="RXE59662.1"/>
    </source>
</evidence>
<evidence type="ECO:0000313" key="8">
    <source>
        <dbReference type="Proteomes" id="UP000289166"/>
    </source>
</evidence>
<evidence type="ECO:0000256" key="3">
    <source>
        <dbReference type="ARBA" id="ARBA00022857"/>
    </source>
</evidence>
<dbReference type="InterPro" id="IPR017438">
    <property type="entry name" value="ATP-NAD_kinase_N"/>
</dbReference>
<comment type="caution">
    <text evidence="6">Lacks conserved residue(s) required for the propagation of feature annotation.</text>
</comment>
<organism evidence="7 8">
    <name type="scientific">Acetivibrio mesophilus</name>
    <dbReference type="NCBI Taxonomy" id="2487273"/>
    <lineage>
        <taxon>Bacteria</taxon>
        <taxon>Bacillati</taxon>
        <taxon>Bacillota</taxon>
        <taxon>Clostridia</taxon>
        <taxon>Eubacteriales</taxon>
        <taxon>Oscillospiraceae</taxon>
        <taxon>Acetivibrio</taxon>
    </lineage>
</organism>
<reference evidence="8" key="1">
    <citation type="submission" date="2018-11" db="EMBL/GenBank/DDBJ databases">
        <title>Genome sequencing of a novel mesophilic and cellulolytic organism within the genus Hungateiclostridium.</title>
        <authorList>
            <person name="Rettenmaier R."/>
            <person name="Liebl W."/>
            <person name="Zverlov V."/>
        </authorList>
    </citation>
    <scope>NUCLEOTIDE SEQUENCE [LARGE SCALE GENOMIC DNA]</scope>
    <source>
        <strain evidence="8">N2K1</strain>
    </source>
</reference>
<evidence type="ECO:0000256" key="6">
    <source>
        <dbReference type="HAMAP-Rule" id="MF_00361"/>
    </source>
</evidence>
<keyword evidence="4 6" id="KW-0520">NAD</keyword>
<feature type="binding site" evidence="6">
    <location>
        <begin position="142"/>
        <end position="143"/>
    </location>
    <ligand>
        <name>NAD(+)</name>
        <dbReference type="ChEBI" id="CHEBI:57540"/>
    </ligand>
</feature>
<dbReference type="GO" id="GO:0006741">
    <property type="term" value="P:NADP+ biosynthetic process"/>
    <property type="evidence" value="ECO:0007669"/>
    <property type="project" value="UniProtKB-UniRule"/>
</dbReference>
<comment type="catalytic activity">
    <reaction evidence="5 6">
        <text>NAD(+) + ATP = ADP + NADP(+) + H(+)</text>
        <dbReference type="Rhea" id="RHEA:18629"/>
        <dbReference type="ChEBI" id="CHEBI:15378"/>
        <dbReference type="ChEBI" id="CHEBI:30616"/>
        <dbReference type="ChEBI" id="CHEBI:57540"/>
        <dbReference type="ChEBI" id="CHEBI:58349"/>
        <dbReference type="ChEBI" id="CHEBI:456216"/>
        <dbReference type="EC" id="2.7.1.23"/>
    </reaction>
</comment>
<evidence type="ECO:0000256" key="4">
    <source>
        <dbReference type="ARBA" id="ARBA00023027"/>
    </source>
</evidence>
<dbReference type="GO" id="GO:0051287">
    <property type="term" value="F:NAD binding"/>
    <property type="evidence" value="ECO:0007669"/>
    <property type="project" value="UniProtKB-ARBA"/>
</dbReference>
<dbReference type="Gene3D" id="3.40.50.10330">
    <property type="entry name" value="Probable inorganic polyphosphate/atp-NAD kinase, domain 1"/>
    <property type="match status" value="1"/>
</dbReference>
<keyword evidence="6" id="KW-0963">Cytoplasm</keyword>
<name>A0A4Q0I9J2_9FIRM</name>
<dbReference type="GO" id="GO:0019674">
    <property type="term" value="P:NAD+ metabolic process"/>
    <property type="evidence" value="ECO:0007669"/>
    <property type="project" value="InterPro"/>
</dbReference>
<evidence type="ECO:0000256" key="1">
    <source>
        <dbReference type="ARBA" id="ARBA00022679"/>
    </source>
</evidence>
<keyword evidence="8" id="KW-1185">Reference proteome</keyword>
<dbReference type="AlphaFoldDB" id="A0A4Q0I9J2"/>
<comment type="cofactor">
    <cofactor evidence="6">
        <name>a divalent metal cation</name>
        <dbReference type="ChEBI" id="CHEBI:60240"/>
    </cofactor>
</comment>
<dbReference type="InterPro" id="IPR017437">
    <property type="entry name" value="ATP-NAD_kinase_PpnK-typ_C"/>
</dbReference>
<comment type="subcellular location">
    <subcellularLocation>
        <location evidence="6">Cytoplasm</location>
    </subcellularLocation>
</comment>
<dbReference type="InterPro" id="IPR016064">
    <property type="entry name" value="NAD/diacylglycerol_kinase_sf"/>
</dbReference>
<dbReference type="GO" id="GO:0005737">
    <property type="term" value="C:cytoplasm"/>
    <property type="evidence" value="ECO:0007669"/>
    <property type="project" value="UniProtKB-SubCell"/>
</dbReference>
<evidence type="ECO:0000256" key="2">
    <source>
        <dbReference type="ARBA" id="ARBA00022777"/>
    </source>
</evidence>
<comment type="similarity">
    <text evidence="6">Belongs to the NAD kinase family.</text>
</comment>
<dbReference type="PANTHER" id="PTHR20275:SF0">
    <property type="entry name" value="NAD KINASE"/>
    <property type="match status" value="1"/>
</dbReference>
<dbReference type="PANTHER" id="PTHR20275">
    <property type="entry name" value="NAD KINASE"/>
    <property type="match status" value="1"/>
</dbReference>
<sequence>MLKIGIIPNEDKDEGLKYTRILMDSIRKWGGTALVCDDVASKTGDKELNINEDKMVDMSDVMVCLGGDGTFLKAARTIVAKRKPLLGVNLGKLGFLADVDKNDIEKAAKHLVEGEFTIDERMMLDTAIVRDGKVVAEDIVLNDVVISRGAISRILHLKTYINDAFMDLYPGDGLIISTPTGSTAYSLSAGGPLVEPDVDLIISTPICPHLLYSRSFITTADRVIKVVVAESSHHEAMVTVDGQNGYEVRGGDIIITKKSQVRMPMVRFNEKNFFDVLRGKIYDRGESMK</sequence>
<accession>A0A4Q0I9J2</accession>
<keyword evidence="6" id="KW-0067">ATP-binding</keyword>
<dbReference type="InterPro" id="IPR002504">
    <property type="entry name" value="NADK"/>
</dbReference>
<comment type="function">
    <text evidence="6">Involved in the regulation of the intracellular balance of NAD and NADP, and is a key enzyme in the biosynthesis of NADP. Catalyzes specifically the phosphorylation on 2'-hydroxyl of the adenosine moiety of NAD to yield NADP.</text>
</comment>
<dbReference type="EMBL" id="RLII01000004">
    <property type="protein sequence ID" value="RXE59662.1"/>
    <property type="molecule type" value="Genomic_DNA"/>
</dbReference>
<feature type="binding site" evidence="6">
    <location>
        <position position="172"/>
    </location>
    <ligand>
        <name>NAD(+)</name>
        <dbReference type="ChEBI" id="CHEBI:57540"/>
    </ligand>
</feature>
<dbReference type="GO" id="GO:0046872">
    <property type="term" value="F:metal ion binding"/>
    <property type="evidence" value="ECO:0007669"/>
    <property type="project" value="UniProtKB-UniRule"/>
</dbReference>
<dbReference type="Pfam" id="PF20143">
    <property type="entry name" value="NAD_kinase_C"/>
    <property type="match status" value="1"/>
</dbReference>
<dbReference type="Pfam" id="PF01513">
    <property type="entry name" value="NAD_kinase"/>
    <property type="match status" value="1"/>
</dbReference>
<keyword evidence="3 6" id="KW-0521">NADP</keyword>
<gene>
    <name evidence="6" type="primary">nadK</name>
    <name evidence="7" type="ORF">EFD62_04915</name>
</gene>
<comment type="caution">
    <text evidence="7">The sequence shown here is derived from an EMBL/GenBank/DDBJ whole genome shotgun (WGS) entry which is preliminary data.</text>
</comment>
<feature type="binding site" evidence="6">
    <location>
        <begin position="68"/>
        <end position="69"/>
    </location>
    <ligand>
        <name>NAD(+)</name>
        <dbReference type="ChEBI" id="CHEBI:57540"/>
    </ligand>
</feature>